<gene>
    <name evidence="1" type="ORF">Tchar_00678</name>
</gene>
<reference evidence="1 2" key="1">
    <citation type="submission" date="2019-07" db="EMBL/GenBank/DDBJ databases">
        <title>Tepidimonas charontis SPSP-6 draft genome.</title>
        <authorList>
            <person name="Da Costa M.S."/>
            <person name="Froufe H.J.C."/>
            <person name="Egas C."/>
            <person name="Albuquerque L."/>
        </authorList>
    </citation>
    <scope>NUCLEOTIDE SEQUENCE [LARGE SCALE GENOMIC DNA]</scope>
    <source>
        <strain evidence="1 2">SPSP-6</strain>
    </source>
</reference>
<dbReference type="EMBL" id="VJON01000007">
    <property type="protein sequence ID" value="TSE35482.1"/>
    <property type="molecule type" value="Genomic_DNA"/>
</dbReference>
<proteinExistence type="predicted"/>
<protein>
    <submittedName>
        <fullName evidence="1">Uncharacterized protein</fullName>
    </submittedName>
</protein>
<evidence type="ECO:0000313" key="2">
    <source>
        <dbReference type="Proteomes" id="UP000318294"/>
    </source>
</evidence>
<keyword evidence="2" id="KW-1185">Reference proteome</keyword>
<organism evidence="1 2">
    <name type="scientific">Tepidimonas charontis</name>
    <dbReference type="NCBI Taxonomy" id="2267262"/>
    <lineage>
        <taxon>Bacteria</taxon>
        <taxon>Pseudomonadati</taxon>
        <taxon>Pseudomonadota</taxon>
        <taxon>Betaproteobacteria</taxon>
        <taxon>Burkholderiales</taxon>
        <taxon>Tepidimonas</taxon>
    </lineage>
</organism>
<comment type="caution">
    <text evidence="1">The sequence shown here is derived from an EMBL/GenBank/DDBJ whole genome shotgun (WGS) entry which is preliminary data.</text>
</comment>
<accession>A0A554XI29</accession>
<dbReference type="Proteomes" id="UP000318294">
    <property type="component" value="Unassembled WGS sequence"/>
</dbReference>
<dbReference type="RefSeq" id="WP_161595442.1">
    <property type="nucleotide sequence ID" value="NZ_VJON01000007.1"/>
</dbReference>
<name>A0A554XI29_9BURK</name>
<dbReference type="AlphaFoldDB" id="A0A554XI29"/>
<sequence>MKRKLVFHLVENDGLLLIQPKPWVGEPRRASVLTGIWRLLLRLRDMIGKGLP</sequence>
<evidence type="ECO:0000313" key="1">
    <source>
        <dbReference type="EMBL" id="TSE35482.1"/>
    </source>
</evidence>